<evidence type="ECO:0008006" key="4">
    <source>
        <dbReference type="Google" id="ProtNLM"/>
    </source>
</evidence>
<dbReference type="Proteomes" id="UP000503166">
    <property type="component" value="Chromosome"/>
</dbReference>
<dbReference type="EMBL" id="CP046919">
    <property type="protein sequence ID" value="QIM46254.1"/>
    <property type="molecule type" value="Genomic_DNA"/>
</dbReference>
<feature type="transmembrane region" description="Helical" evidence="1">
    <location>
        <begin position="60"/>
        <end position="78"/>
    </location>
</feature>
<evidence type="ECO:0000313" key="2">
    <source>
        <dbReference type="EMBL" id="QIM46254.1"/>
    </source>
</evidence>
<sequence>MFSAIFKSIFKRRDVSILLAFSLLPLVTPFFMGNQNIDTMATSGFTSNLFSFLVGALDTQYKLIIPTLIIAFIVSSVFRDEIDNGIMFLYKDINRNHIFKAKMKGLFLLYFIYFALSLFVGVVTYYAILIPKYNLQMKILPSHSLDFENNLLVLLTTIALNLITISLIAWIAISKKTLVAVLYGVLFTLLSMIAPMLKTFRYVYPNSYAELIKELSFGKSFLIATILSIVYFSILYLLAKNKFKKIEF</sequence>
<keyword evidence="1" id="KW-1133">Transmembrane helix</keyword>
<evidence type="ECO:0000256" key="1">
    <source>
        <dbReference type="SAM" id="Phobius"/>
    </source>
</evidence>
<organism evidence="2 3">
    <name type="scientific">Streptococcus ruminicola</name>
    <dbReference type="NCBI Taxonomy" id="2686210"/>
    <lineage>
        <taxon>Bacteria</taxon>
        <taxon>Bacillati</taxon>
        <taxon>Bacillota</taxon>
        <taxon>Bacilli</taxon>
        <taxon>Lactobacillales</taxon>
        <taxon>Streptococcaceae</taxon>
        <taxon>Streptococcus</taxon>
    </lineage>
</organism>
<name>A0A6G8HZB5_9STRE</name>
<proteinExistence type="predicted"/>
<gene>
    <name evidence="2" type="ORF">GPZ88_03785</name>
</gene>
<feature type="transmembrane region" description="Helical" evidence="1">
    <location>
        <begin position="151"/>
        <end position="173"/>
    </location>
</feature>
<dbReference type="KEGG" id="srum:GPZ88_03785"/>
<feature type="transmembrane region" description="Helical" evidence="1">
    <location>
        <begin position="180"/>
        <end position="197"/>
    </location>
</feature>
<keyword evidence="1" id="KW-0472">Membrane</keyword>
<accession>A0A6G8HZB5</accession>
<protein>
    <recommendedName>
        <fullName evidence="4">Amino acid transporter</fullName>
    </recommendedName>
</protein>
<feature type="transmembrane region" description="Helical" evidence="1">
    <location>
        <begin position="107"/>
        <end position="131"/>
    </location>
</feature>
<keyword evidence="1" id="KW-0812">Transmembrane</keyword>
<dbReference type="RefSeq" id="WP_039697807.1">
    <property type="nucleotide sequence ID" value="NZ_CP046919.1"/>
</dbReference>
<dbReference type="AlphaFoldDB" id="A0A6G8HZB5"/>
<evidence type="ECO:0000313" key="3">
    <source>
        <dbReference type="Proteomes" id="UP000503166"/>
    </source>
</evidence>
<feature type="transmembrane region" description="Helical" evidence="1">
    <location>
        <begin position="217"/>
        <end position="239"/>
    </location>
</feature>
<reference evidence="2 3" key="1">
    <citation type="submission" date="2019-12" db="EMBL/GenBank/DDBJ databases">
        <title>Complete genome sequence of Streptococcus sp. CNU G2 isolated frome Bos taurus coreanae.</title>
        <authorList>
            <person name="Park S.Y."/>
            <person name="Kim J.H."/>
            <person name="Seo S.W."/>
        </authorList>
    </citation>
    <scope>NUCLEOTIDE SEQUENCE [LARGE SCALE GENOMIC DNA]</scope>
    <source>
        <strain evidence="2 3">CNU G2</strain>
    </source>
</reference>